<dbReference type="AlphaFoldDB" id="A0A9P7V7C9"/>
<keyword evidence="4" id="KW-0788">Thiol protease</keyword>
<dbReference type="SUPFAM" id="SSF54001">
    <property type="entry name" value="Cysteine proteinases"/>
    <property type="match status" value="1"/>
</dbReference>
<evidence type="ECO:0000256" key="3">
    <source>
        <dbReference type="ARBA" id="ARBA00022801"/>
    </source>
</evidence>
<protein>
    <submittedName>
        <fullName evidence="7">Smt3-specific protease</fullName>
    </submittedName>
</protein>
<evidence type="ECO:0000256" key="4">
    <source>
        <dbReference type="ARBA" id="ARBA00022807"/>
    </source>
</evidence>
<evidence type="ECO:0000313" key="7">
    <source>
        <dbReference type="EMBL" id="KAG7192725.1"/>
    </source>
</evidence>
<dbReference type="GeneID" id="66114882"/>
<evidence type="ECO:0000256" key="5">
    <source>
        <dbReference type="SAM" id="MobiDB-lite"/>
    </source>
</evidence>
<dbReference type="PANTHER" id="PTHR12606">
    <property type="entry name" value="SENTRIN/SUMO-SPECIFIC PROTEASE"/>
    <property type="match status" value="1"/>
</dbReference>
<reference evidence="7" key="1">
    <citation type="submission" date="2021-03" db="EMBL/GenBank/DDBJ databases">
        <authorList>
            <person name="Palmer J.M."/>
        </authorList>
    </citation>
    <scope>NUCLEOTIDE SEQUENCE</scope>
    <source>
        <strain evidence="7">ARV_011</strain>
    </source>
</reference>
<evidence type="ECO:0000313" key="8">
    <source>
        <dbReference type="Proteomes" id="UP000790833"/>
    </source>
</evidence>
<dbReference type="InterPro" id="IPR003653">
    <property type="entry name" value="Peptidase_C48_C"/>
</dbReference>
<dbReference type="GO" id="GO:0016926">
    <property type="term" value="P:protein desumoylation"/>
    <property type="evidence" value="ECO:0007669"/>
    <property type="project" value="TreeGrafter"/>
</dbReference>
<dbReference type="PROSITE" id="PS50600">
    <property type="entry name" value="ULP_PROTEASE"/>
    <property type="match status" value="1"/>
</dbReference>
<dbReference type="Pfam" id="PF02902">
    <property type="entry name" value="Peptidase_C48"/>
    <property type="match status" value="1"/>
</dbReference>
<accession>A0A9P7V7C9</accession>
<keyword evidence="8" id="KW-1185">Reference proteome</keyword>
<evidence type="ECO:0000256" key="2">
    <source>
        <dbReference type="ARBA" id="ARBA00022670"/>
    </source>
</evidence>
<dbReference type="PANTHER" id="PTHR12606:SF141">
    <property type="entry name" value="GH15225P-RELATED"/>
    <property type="match status" value="1"/>
</dbReference>
<dbReference type="Gene3D" id="1.10.418.20">
    <property type="match status" value="1"/>
</dbReference>
<dbReference type="GO" id="GO:0006508">
    <property type="term" value="P:proteolysis"/>
    <property type="evidence" value="ECO:0007669"/>
    <property type="project" value="UniProtKB-KW"/>
</dbReference>
<evidence type="ECO:0000259" key="6">
    <source>
        <dbReference type="PROSITE" id="PS50600"/>
    </source>
</evidence>
<evidence type="ECO:0000256" key="1">
    <source>
        <dbReference type="ARBA" id="ARBA00005234"/>
    </source>
</evidence>
<feature type="domain" description="Ubiquitin-like protease family profile" evidence="6">
    <location>
        <begin position="308"/>
        <end position="468"/>
    </location>
</feature>
<dbReference type="GO" id="GO:0016929">
    <property type="term" value="F:deSUMOylase activity"/>
    <property type="evidence" value="ECO:0007669"/>
    <property type="project" value="TreeGrafter"/>
</dbReference>
<sequence length="500" mass="58196">MSFIKDPLVLSPGPRNNKYVDSHTIDLYNAVSDKEDSGTVSLYQRISNKIQFLFKQRFMRNEAEEKDKVNEQVIEQGGKEKEDRDDEIVGEEADANFHPKGQSTFTEEMDADASLMILDVIETNFNHQNQTLNKYIDQIHKANQQDNTRTPDSKHKDHNDNTEQYGLSLLPSQFLKDLTSESTTYSFGQLNLDNDHRPNLFDIDVHNLTTAKSSDNEDTYKQIVLQHYIPSVPPPDRYSFVDELFKSYNQDDITAEYRRQKQDRQHKITQERISKVSQIQDLSSQALSIVNKHWSSNSSSVVVSNYLIDISARDLQTLNYGRWLNDNIIDYYFNMITKDLPSVYGWTTHFFTTLQDKGYQGVARWAKRRRIDVTLKDLILIPINIMLTHWALATVNNKLKKFQYYDSLTSRGNIPALKLIREYMIQEGQRLASNIDFMSYEMNPNLETPQQRNGFDCGVFTCTCAKFVAFNKPLTYGQKDMKTLRRRMAFEIIENKLLDK</sequence>
<name>A0A9P7V7C9_9ASCO</name>
<dbReference type="Gene3D" id="3.30.310.130">
    <property type="entry name" value="Ubiquitin-related"/>
    <property type="match status" value="1"/>
</dbReference>
<comment type="similarity">
    <text evidence="1">Belongs to the peptidase C48 family.</text>
</comment>
<dbReference type="GO" id="GO:0005634">
    <property type="term" value="C:nucleus"/>
    <property type="evidence" value="ECO:0007669"/>
    <property type="project" value="TreeGrafter"/>
</dbReference>
<gene>
    <name evidence="7" type="primary">ULP1</name>
    <name evidence="7" type="ORF">KQ657_001508</name>
</gene>
<keyword evidence="3" id="KW-0378">Hydrolase</keyword>
<comment type="caution">
    <text evidence="7">The sequence shown here is derived from an EMBL/GenBank/DDBJ whole genome shotgun (WGS) entry which is preliminary data.</text>
</comment>
<dbReference type="RefSeq" id="XP_043048275.1">
    <property type="nucleotide sequence ID" value="XM_043192303.1"/>
</dbReference>
<dbReference type="InterPro" id="IPR038765">
    <property type="entry name" value="Papain-like_cys_pep_sf"/>
</dbReference>
<feature type="region of interest" description="Disordered" evidence="5">
    <location>
        <begin position="64"/>
        <end position="102"/>
    </location>
</feature>
<proteinExistence type="inferred from homology"/>
<dbReference type="OrthoDB" id="1939479at2759"/>
<dbReference type="EMBL" id="JAHMUF010000016">
    <property type="protein sequence ID" value="KAG7192725.1"/>
    <property type="molecule type" value="Genomic_DNA"/>
</dbReference>
<keyword evidence="2 7" id="KW-0645">Protease</keyword>
<feature type="compositionally biased region" description="Acidic residues" evidence="5">
    <location>
        <begin position="83"/>
        <end position="94"/>
    </location>
</feature>
<dbReference type="Proteomes" id="UP000790833">
    <property type="component" value="Unassembled WGS sequence"/>
</dbReference>
<organism evidence="7 8">
    <name type="scientific">Scheffersomyces spartinae</name>
    <dbReference type="NCBI Taxonomy" id="45513"/>
    <lineage>
        <taxon>Eukaryota</taxon>
        <taxon>Fungi</taxon>
        <taxon>Dikarya</taxon>
        <taxon>Ascomycota</taxon>
        <taxon>Saccharomycotina</taxon>
        <taxon>Pichiomycetes</taxon>
        <taxon>Debaryomycetaceae</taxon>
        <taxon>Scheffersomyces</taxon>
    </lineage>
</organism>